<feature type="compositionally biased region" description="Acidic residues" evidence="1">
    <location>
        <begin position="106"/>
        <end position="119"/>
    </location>
</feature>
<feature type="compositionally biased region" description="Polar residues" evidence="1">
    <location>
        <begin position="464"/>
        <end position="473"/>
    </location>
</feature>
<dbReference type="EMBL" id="KV784378">
    <property type="protein sequence ID" value="OEU08844.1"/>
    <property type="molecule type" value="Genomic_DNA"/>
</dbReference>
<name>A0A1E7ESS0_9STRA</name>
<dbReference type="InParanoid" id="A0A1E7ESS0"/>
<sequence>MPPAAKKKRKSWGNPQRKALRQLIDALLVDPTKVAPEDIDPYYKLDPAFAEVVDEEGFRRNFRKFCGIYLQGIALKGVRREYFQHALKTPEVATVPSPKSKRTREEEEEYVEEEEEEEEVLKPAATMTPRTPPPKNVSISLPFASPGASITSASHQPGVAEAWLHCPGMVGTELINSVEAGRHIGQRTSIHQRFLIDSLANNEDLGANWDADTNTLHILHRVPVWYANPNNQDDYVTDDTTGKPMYPSSHPLLGSMASCQTAKKIDGEVSSPGKIVYEQAMDPDSVDFYLQPIDATLGKSNGQVLIVAMDVYVPKEVKKGKIVAKKRSNAARVDLGTLLEDLVMDDASDGTTGVAADGTGDTTTTPTPGECAAGTATIIIPPDAVTTTAPPAGAAMDATAPPAGAAMDATAPPVSPGVAAGNAGTAALGVETSRQRTSRQTIRALSPRRRRSKRNKKQRQSNRTRASPTSSSLPPILKGNKFDVDDDDAISL</sequence>
<feature type="compositionally biased region" description="Basic residues" evidence="1">
    <location>
        <begin position="446"/>
        <end position="462"/>
    </location>
</feature>
<organism evidence="2 3">
    <name type="scientific">Fragilariopsis cylindrus CCMP1102</name>
    <dbReference type="NCBI Taxonomy" id="635003"/>
    <lineage>
        <taxon>Eukaryota</taxon>
        <taxon>Sar</taxon>
        <taxon>Stramenopiles</taxon>
        <taxon>Ochrophyta</taxon>
        <taxon>Bacillariophyta</taxon>
        <taxon>Bacillariophyceae</taxon>
        <taxon>Bacillariophycidae</taxon>
        <taxon>Bacillariales</taxon>
        <taxon>Bacillariaceae</taxon>
        <taxon>Fragilariopsis</taxon>
    </lineage>
</organism>
<feature type="region of interest" description="Disordered" evidence="1">
    <location>
        <begin position="429"/>
        <end position="492"/>
    </location>
</feature>
<dbReference type="Proteomes" id="UP000095751">
    <property type="component" value="Unassembled WGS sequence"/>
</dbReference>
<feature type="region of interest" description="Disordered" evidence="1">
    <location>
        <begin position="94"/>
        <end position="133"/>
    </location>
</feature>
<evidence type="ECO:0000313" key="2">
    <source>
        <dbReference type="EMBL" id="OEU08844.1"/>
    </source>
</evidence>
<dbReference type="KEGG" id="fcy:FRACYDRAFT_249187"/>
<proteinExistence type="predicted"/>
<reference evidence="2 3" key="1">
    <citation type="submission" date="2016-09" db="EMBL/GenBank/DDBJ databases">
        <title>Extensive genetic diversity and differential bi-allelic expression allows diatom success in the polar Southern Ocean.</title>
        <authorList>
            <consortium name="DOE Joint Genome Institute"/>
            <person name="Mock T."/>
            <person name="Otillar R.P."/>
            <person name="Strauss J."/>
            <person name="Dupont C."/>
            <person name="Frickenhaus S."/>
            <person name="Maumus F."/>
            <person name="Mcmullan M."/>
            <person name="Sanges R."/>
            <person name="Schmutz J."/>
            <person name="Toseland A."/>
            <person name="Valas R."/>
            <person name="Veluchamy A."/>
            <person name="Ward B.J."/>
            <person name="Allen A."/>
            <person name="Barry K."/>
            <person name="Falciatore A."/>
            <person name="Ferrante M."/>
            <person name="Fortunato A.E."/>
            <person name="Gloeckner G."/>
            <person name="Gruber A."/>
            <person name="Hipkin R."/>
            <person name="Janech M."/>
            <person name="Kroth P."/>
            <person name="Leese F."/>
            <person name="Lindquist E."/>
            <person name="Lyon B.R."/>
            <person name="Martin J."/>
            <person name="Mayer C."/>
            <person name="Parker M."/>
            <person name="Quesneville H."/>
            <person name="Raymond J."/>
            <person name="Uhlig C."/>
            <person name="Valentin K.U."/>
            <person name="Worden A.Z."/>
            <person name="Armbrust E.V."/>
            <person name="Bowler C."/>
            <person name="Green B."/>
            <person name="Moulton V."/>
            <person name="Van Oosterhout C."/>
            <person name="Grigoriev I."/>
        </authorList>
    </citation>
    <scope>NUCLEOTIDE SEQUENCE [LARGE SCALE GENOMIC DNA]</scope>
    <source>
        <strain evidence="2 3">CCMP1102</strain>
    </source>
</reference>
<evidence type="ECO:0000313" key="3">
    <source>
        <dbReference type="Proteomes" id="UP000095751"/>
    </source>
</evidence>
<dbReference type="AlphaFoldDB" id="A0A1E7ESS0"/>
<evidence type="ECO:0000256" key="1">
    <source>
        <dbReference type="SAM" id="MobiDB-lite"/>
    </source>
</evidence>
<gene>
    <name evidence="2" type="ORF">FRACYDRAFT_249187</name>
</gene>
<accession>A0A1E7ESS0</accession>
<keyword evidence="3" id="KW-1185">Reference proteome</keyword>
<protein>
    <submittedName>
        <fullName evidence="2">Uncharacterized protein</fullName>
    </submittedName>
</protein>